<dbReference type="OrthoDB" id="4630097at2"/>
<reference evidence="2 3" key="1">
    <citation type="submission" date="2017-02" db="EMBL/GenBank/DDBJ databases">
        <title>The new phylogeny of genus Mycobacterium.</title>
        <authorList>
            <person name="Tortoli E."/>
            <person name="Trovato A."/>
            <person name="Cirillo D.M."/>
        </authorList>
    </citation>
    <scope>NUCLEOTIDE SEQUENCE [LARGE SCALE GENOMIC DNA]</scope>
    <source>
        <strain evidence="2 3">RW6</strain>
    </source>
</reference>
<accession>A0A1X0B1S0</accession>
<protein>
    <submittedName>
        <fullName evidence="2">Uncharacterized protein</fullName>
    </submittedName>
</protein>
<organism evidence="2 3">
    <name type="scientific">Mycobacterium aquaticum</name>
    <dbReference type="NCBI Taxonomy" id="1927124"/>
    <lineage>
        <taxon>Bacteria</taxon>
        <taxon>Bacillati</taxon>
        <taxon>Actinomycetota</taxon>
        <taxon>Actinomycetes</taxon>
        <taxon>Mycobacteriales</taxon>
        <taxon>Mycobacteriaceae</taxon>
        <taxon>Mycobacterium</taxon>
    </lineage>
</organism>
<keyword evidence="3" id="KW-1185">Reference proteome</keyword>
<sequence>MGLPGGPPPKKSRAFTVFLAIAGALGLLLVAGFVVSAVNSEPKRGPAGDDQRAANAKTAKYESDFETVCGNGSVSNAAAYAKPYKIIAFSQGDRPDSWDSVTLTAPVGYRSSADSLSSINAVACLSRKAGTEVKSMTCEFDSGGDTVKADYYAVEYDIDLYEAKTGKSITSLGSVKGPATSCPFLATFSKSSPKVYASPDDAAVDAKLAEFAAK</sequence>
<evidence type="ECO:0000313" key="3">
    <source>
        <dbReference type="Proteomes" id="UP000192448"/>
    </source>
</evidence>
<keyword evidence="1" id="KW-1133">Transmembrane helix</keyword>
<proteinExistence type="predicted"/>
<dbReference type="AlphaFoldDB" id="A0A1X0B1S0"/>
<evidence type="ECO:0000313" key="2">
    <source>
        <dbReference type="EMBL" id="ORA36272.1"/>
    </source>
</evidence>
<feature type="transmembrane region" description="Helical" evidence="1">
    <location>
        <begin position="14"/>
        <end position="35"/>
    </location>
</feature>
<name>A0A1X0B1S0_9MYCO</name>
<dbReference type="EMBL" id="MVHF01000009">
    <property type="protein sequence ID" value="ORA36272.1"/>
    <property type="molecule type" value="Genomic_DNA"/>
</dbReference>
<gene>
    <name evidence="2" type="ORF">BST13_12030</name>
</gene>
<evidence type="ECO:0000256" key="1">
    <source>
        <dbReference type="SAM" id="Phobius"/>
    </source>
</evidence>
<keyword evidence="1" id="KW-0812">Transmembrane</keyword>
<dbReference type="Proteomes" id="UP000192448">
    <property type="component" value="Unassembled WGS sequence"/>
</dbReference>
<comment type="caution">
    <text evidence="2">The sequence shown here is derived from an EMBL/GenBank/DDBJ whole genome shotgun (WGS) entry which is preliminary data.</text>
</comment>
<keyword evidence="1" id="KW-0472">Membrane</keyword>